<keyword evidence="2" id="KW-1185">Reference proteome</keyword>
<comment type="caution">
    <text evidence="1">The sequence shown here is derived from an EMBL/GenBank/DDBJ whole genome shotgun (WGS) entry which is preliminary data.</text>
</comment>
<evidence type="ECO:0000313" key="1">
    <source>
        <dbReference type="EMBL" id="VEL35835.1"/>
    </source>
</evidence>
<protein>
    <submittedName>
        <fullName evidence="1">Uncharacterized protein</fullName>
    </submittedName>
</protein>
<feature type="non-terminal residue" evidence="1">
    <location>
        <position position="1"/>
    </location>
</feature>
<organism evidence="1 2">
    <name type="scientific">Protopolystoma xenopodis</name>
    <dbReference type="NCBI Taxonomy" id="117903"/>
    <lineage>
        <taxon>Eukaryota</taxon>
        <taxon>Metazoa</taxon>
        <taxon>Spiralia</taxon>
        <taxon>Lophotrochozoa</taxon>
        <taxon>Platyhelminthes</taxon>
        <taxon>Monogenea</taxon>
        <taxon>Polyopisthocotylea</taxon>
        <taxon>Polystomatidea</taxon>
        <taxon>Polystomatidae</taxon>
        <taxon>Protopolystoma</taxon>
    </lineage>
</organism>
<gene>
    <name evidence="1" type="ORF">PXEA_LOCUS29275</name>
</gene>
<proteinExistence type="predicted"/>
<evidence type="ECO:0000313" key="2">
    <source>
        <dbReference type="Proteomes" id="UP000784294"/>
    </source>
</evidence>
<reference evidence="1" key="1">
    <citation type="submission" date="2018-11" db="EMBL/GenBank/DDBJ databases">
        <authorList>
            <consortium name="Pathogen Informatics"/>
        </authorList>
    </citation>
    <scope>NUCLEOTIDE SEQUENCE</scope>
</reference>
<sequence length="254" mass="29509">RHGGQDCPSYLHSRARLETIRSVPPFHTITFESFRPHGPAPDWPEGEAAFVLSFNTDSACIGGSNRHTRTRKSLRLDNSSLILRPPPTSNQHHNYLIIINIILIGHNQENPCHFILLLSPAPLRHSQYPLLNQYILLLLFSPPTHPFHQKHKHFILLFTISTRPQSVQALPSNYYYNLLKLSIAFFDIRVSASSSSNWYRPSFYLLLYHHHYHHLLLIPPNPPPAPRRRSLLLRYHSQHHYHQAHSLLLHPLHL</sequence>
<accession>A0A448XG15</accession>
<dbReference type="AlphaFoldDB" id="A0A448XG15"/>
<name>A0A448XG15_9PLAT</name>
<dbReference type="EMBL" id="CAAALY010250800">
    <property type="protein sequence ID" value="VEL35835.1"/>
    <property type="molecule type" value="Genomic_DNA"/>
</dbReference>
<dbReference type="Proteomes" id="UP000784294">
    <property type="component" value="Unassembled WGS sequence"/>
</dbReference>